<accession>A0A0F9K3K2</accession>
<proteinExistence type="predicted"/>
<sequence>MSLDEQLQQKINEYGDQPDIGGVPTEDISFDEFEAWLKGFVQGKGYKLPNWDDWDVIMATVDNVSWFSIDGVGSVKMSDLEQKEELTVGEFQIWLKALWLGQKTIAKQLPGVEEWKNIKAMMNKVVVEEIEELKPIIQPVDHDFLKEIIDDNFFEKYYNKKWEYQPPTQPYYTPQPIWFAPTTTTPTIVPTPTIWCSGDTDNYVAPSYT</sequence>
<dbReference type="AlphaFoldDB" id="A0A0F9K3K2"/>
<evidence type="ECO:0000313" key="1">
    <source>
        <dbReference type="EMBL" id="KKM76538.1"/>
    </source>
</evidence>
<feature type="non-terminal residue" evidence="1">
    <location>
        <position position="209"/>
    </location>
</feature>
<reference evidence="1" key="1">
    <citation type="journal article" date="2015" name="Nature">
        <title>Complex archaea that bridge the gap between prokaryotes and eukaryotes.</title>
        <authorList>
            <person name="Spang A."/>
            <person name="Saw J.H."/>
            <person name="Jorgensen S.L."/>
            <person name="Zaremba-Niedzwiedzka K."/>
            <person name="Martijn J."/>
            <person name="Lind A.E."/>
            <person name="van Eijk R."/>
            <person name="Schleper C."/>
            <person name="Guy L."/>
            <person name="Ettema T.J."/>
        </authorList>
    </citation>
    <scope>NUCLEOTIDE SEQUENCE</scope>
</reference>
<protein>
    <submittedName>
        <fullName evidence="1">Uncharacterized protein</fullName>
    </submittedName>
</protein>
<dbReference type="EMBL" id="LAZR01008794">
    <property type="protein sequence ID" value="KKM76538.1"/>
    <property type="molecule type" value="Genomic_DNA"/>
</dbReference>
<organism evidence="1">
    <name type="scientific">marine sediment metagenome</name>
    <dbReference type="NCBI Taxonomy" id="412755"/>
    <lineage>
        <taxon>unclassified sequences</taxon>
        <taxon>metagenomes</taxon>
        <taxon>ecological metagenomes</taxon>
    </lineage>
</organism>
<gene>
    <name evidence="1" type="ORF">LCGC14_1379080</name>
</gene>
<comment type="caution">
    <text evidence="1">The sequence shown here is derived from an EMBL/GenBank/DDBJ whole genome shotgun (WGS) entry which is preliminary data.</text>
</comment>
<name>A0A0F9K3K2_9ZZZZ</name>